<dbReference type="Pfam" id="PF02779">
    <property type="entry name" value="Transket_pyr"/>
    <property type="match status" value="1"/>
</dbReference>
<proteinExistence type="inferred from homology"/>
<protein>
    <recommendedName>
        <fullName evidence="6">2-oxoglutarate dehydrogenase E1 component</fullName>
        <ecNumber evidence="6">1.2.4.2</ecNumber>
    </recommendedName>
    <alternativeName>
        <fullName evidence="6">Alpha-ketoglutarate dehydrogenase</fullName>
    </alternativeName>
</protein>
<dbReference type="CDD" id="cd02016">
    <property type="entry name" value="TPP_E1_OGDC_like"/>
    <property type="match status" value="1"/>
</dbReference>
<feature type="domain" description="Transketolase-like pyrimidine-binding" evidence="7">
    <location>
        <begin position="596"/>
        <end position="792"/>
    </location>
</feature>
<dbReference type="SUPFAM" id="SSF52518">
    <property type="entry name" value="Thiamin diphosphate-binding fold (THDP-binding)"/>
    <property type="match status" value="2"/>
</dbReference>
<dbReference type="Proteomes" id="UP000027778">
    <property type="component" value="Unassembled WGS sequence"/>
</dbReference>
<dbReference type="GO" id="GO:0004591">
    <property type="term" value="F:oxoglutarate dehydrogenase (succinyl-transferring) activity"/>
    <property type="evidence" value="ECO:0007669"/>
    <property type="project" value="UniProtKB-UniRule"/>
</dbReference>
<evidence type="ECO:0000256" key="3">
    <source>
        <dbReference type="ARBA" id="ARBA00023052"/>
    </source>
</evidence>
<evidence type="ECO:0000256" key="2">
    <source>
        <dbReference type="ARBA" id="ARBA00023002"/>
    </source>
</evidence>
<dbReference type="SMART" id="SM00861">
    <property type="entry name" value="Transket_pyr"/>
    <property type="match status" value="1"/>
</dbReference>
<dbReference type="OrthoDB" id="9759785at2"/>
<evidence type="ECO:0000256" key="5">
    <source>
        <dbReference type="ARBA" id="ARBA00051911"/>
    </source>
</evidence>
<dbReference type="AlphaFoldDB" id="A0A073K6J8"/>
<dbReference type="FunFam" id="3.40.50.970:FF:000036">
    <property type="entry name" value="2-oxoglutarate dehydrogenase E1 component"/>
    <property type="match status" value="1"/>
</dbReference>
<keyword evidence="2 6" id="KW-0560">Oxidoreductase</keyword>
<dbReference type="InterPro" id="IPR029061">
    <property type="entry name" value="THDP-binding"/>
</dbReference>
<evidence type="ECO:0000256" key="4">
    <source>
        <dbReference type="ARBA" id="ARBA00023152"/>
    </source>
</evidence>
<dbReference type="STRING" id="574375.AZF08_11955"/>
<dbReference type="GO" id="GO:0045252">
    <property type="term" value="C:oxoglutarate dehydrogenase complex"/>
    <property type="evidence" value="ECO:0007669"/>
    <property type="project" value="TreeGrafter"/>
</dbReference>
<dbReference type="RefSeq" id="WP_033677870.1">
    <property type="nucleotide sequence ID" value="NZ_JOTM01000037.1"/>
</dbReference>
<keyword evidence="4 6" id="KW-0324">Glycolysis</keyword>
<dbReference type="eggNOG" id="COG0567">
    <property type="taxonomic scope" value="Bacteria"/>
</dbReference>
<evidence type="ECO:0000313" key="8">
    <source>
        <dbReference type="EMBL" id="KEK22205.1"/>
    </source>
</evidence>
<gene>
    <name evidence="6" type="primary">odhA</name>
    <name evidence="8" type="ORF">BAGA_20495</name>
</gene>
<dbReference type="Gene3D" id="3.40.50.970">
    <property type="match status" value="1"/>
</dbReference>
<keyword evidence="9" id="KW-1185">Reference proteome</keyword>
<evidence type="ECO:0000256" key="1">
    <source>
        <dbReference type="ARBA" id="ARBA00001964"/>
    </source>
</evidence>
<comment type="subunit">
    <text evidence="6">Homodimer. Part of the 2-oxoglutarate dehydrogenase (OGDH) complex composed of E1 (2-oxoglutarate dehydrogenase), E2 (dihydrolipoamide succinyltransferase) and E3 (dihydrolipoamide dehydrogenase); the complex contains multiple copies of the three enzymatic components (E1, E2 and E3).</text>
</comment>
<comment type="cofactor">
    <cofactor evidence="1 6">
        <name>thiamine diphosphate</name>
        <dbReference type="ChEBI" id="CHEBI:58937"/>
    </cofactor>
</comment>
<comment type="function">
    <text evidence="6">E1 component of the 2-oxoglutarate dehydrogenase (OGDH) complex which catalyzes the decarboxylation of 2-oxoglutarate, the first step in the conversion of 2-oxoglutarate to succinyl-CoA and CO(2).</text>
</comment>
<dbReference type="InterPro" id="IPR011603">
    <property type="entry name" value="2oxoglutarate_DH_E1"/>
</dbReference>
<dbReference type="EC" id="1.2.4.2" evidence="6"/>
<dbReference type="NCBIfam" id="NF006914">
    <property type="entry name" value="PRK09404.1"/>
    <property type="match status" value="1"/>
</dbReference>
<dbReference type="HAMAP" id="MF_01169">
    <property type="entry name" value="SucA_OdhA"/>
    <property type="match status" value="1"/>
</dbReference>
<dbReference type="FunFam" id="3.40.50.11610:FF:000002">
    <property type="entry name" value="2-oxoglutarate dehydrogenase E1 component"/>
    <property type="match status" value="1"/>
</dbReference>
<dbReference type="Gene3D" id="3.40.50.12470">
    <property type="match status" value="1"/>
</dbReference>
<dbReference type="Gene3D" id="3.40.50.11610">
    <property type="entry name" value="Multifunctional 2-oxoglutarate metabolism enzyme, C-terminal domain"/>
    <property type="match status" value="1"/>
</dbReference>
<evidence type="ECO:0000259" key="7">
    <source>
        <dbReference type="SMART" id="SM00861"/>
    </source>
</evidence>
<comment type="caution">
    <text evidence="8">The sequence shown here is derived from an EMBL/GenBank/DDBJ whole genome shotgun (WGS) entry which is preliminary data.</text>
</comment>
<dbReference type="EMBL" id="JOTM01000037">
    <property type="protein sequence ID" value="KEK22205.1"/>
    <property type="molecule type" value="Genomic_DNA"/>
</dbReference>
<dbReference type="InterPro" id="IPR042179">
    <property type="entry name" value="KGD_C_sf"/>
</dbReference>
<evidence type="ECO:0000256" key="6">
    <source>
        <dbReference type="HAMAP-Rule" id="MF_01169"/>
    </source>
</evidence>
<name>A0A073K6J8_9BACI</name>
<dbReference type="GO" id="GO:0006099">
    <property type="term" value="P:tricarboxylic acid cycle"/>
    <property type="evidence" value="ECO:0007669"/>
    <property type="project" value="TreeGrafter"/>
</dbReference>
<sequence>MTRKNTTTNPWAKFHGPNLGYVIEQYDRYVTNEGSVDPELQELFETFGAPTFQADVVTGDNKETNFSPQNTGNIEKILKVVQLVEHIRSFGHTSAHINPMEEPADGQSLIEKAMNELSDADLKAIPAKTVWTNAPEGIHTAFDVIHRLKEVYTKSLAYEFSHIQDSEERAWLHRMVESNSLRQPLTNKKRTALLKRLTAVESFEQFLHKTFVGQKRFSIEGVDMLVPVLDEIILEGAKGGVNDVMIGMAHRGRLSVLAHVLEKPYSHMFAEFKHATIESDKSQDVINSSVGWTGDVKYHLGREQVVGSEEASTRVTLANNPSHLEFVNPVVEGYARAAQEDRKKAGYPEQDVSKSFVILVHGDAAFPGQGIVSETLNLSRLNAYQTGGTIHVIANNAIGFTTDSYDSRSTKYSSDLAKGFDIPIVHVNADDPEACLAAANLAIQYRMLFKKDFLIDLIGYRRYGHNEMDDPAVTQPQVYKKIKNHPTVRALYASQLQAAGVLNTDEVETITQFIQEQLKAEYAQVPPADTSEAAIHVKVPDVVAKGIQPIDTGLPLETLRAINEGLLSWPEGFNVYPKVKKILERRKDALEDNGKIEWALAESLAFASILQEGTPIRLTGQDSQRGTFAHRHIVLHDTETNETYSPLHRLPHTRASFSVHNSPLSEAAVVGYEYGYNVFAPETLVMWEAQYGDFSNTAQALFDQYVSAGRAKWGQKSGLVLLLPHGYEGQGPEHSSARPERFLQLAAENNWTVANLTSAAQYFHILRRQASILGTDAVRPLVIMTPKSLLRHPLTASSGSQLSEERFHPALEQENLGIKPNKVKRLVLTTGKMAIDLAAEVESGKHQYNLDEVHIVRIEQLYPFPAEKVQSIMKRFKNLEEIIWVQEEPRNMGAWHYMAPILFELAGDKVKTGYIGRPDRSSPSGGDPFAHRAEQELIVSHALDVKYNFRQDKQEIEVYSN</sequence>
<evidence type="ECO:0000313" key="9">
    <source>
        <dbReference type="Proteomes" id="UP000027778"/>
    </source>
</evidence>
<comment type="catalytic activity">
    <reaction evidence="5 6">
        <text>N(6)-[(R)-lipoyl]-L-lysyl-[protein] + 2-oxoglutarate + H(+) = N(6)-[(R)-S(8)-succinyldihydrolipoyl]-L-lysyl-[protein] + CO2</text>
        <dbReference type="Rhea" id="RHEA:12188"/>
        <dbReference type="Rhea" id="RHEA-COMP:10474"/>
        <dbReference type="Rhea" id="RHEA-COMP:20092"/>
        <dbReference type="ChEBI" id="CHEBI:15378"/>
        <dbReference type="ChEBI" id="CHEBI:16526"/>
        <dbReference type="ChEBI" id="CHEBI:16810"/>
        <dbReference type="ChEBI" id="CHEBI:83099"/>
        <dbReference type="ChEBI" id="CHEBI:83120"/>
        <dbReference type="EC" id="1.2.4.2"/>
    </reaction>
</comment>
<accession>A0A073K6J8</accession>
<dbReference type="GO" id="GO:0006096">
    <property type="term" value="P:glycolytic process"/>
    <property type="evidence" value="ECO:0007669"/>
    <property type="project" value="UniProtKB-UniRule"/>
</dbReference>
<dbReference type="InterPro" id="IPR001017">
    <property type="entry name" value="DH_E1"/>
</dbReference>
<dbReference type="PANTHER" id="PTHR23152:SF4">
    <property type="entry name" value="2-OXOADIPATE DEHYDROGENASE COMPLEX COMPONENT E1"/>
    <property type="match status" value="1"/>
</dbReference>
<dbReference type="PANTHER" id="PTHR23152">
    <property type="entry name" value="2-OXOGLUTARATE DEHYDROGENASE"/>
    <property type="match status" value="1"/>
</dbReference>
<dbReference type="NCBIfam" id="TIGR00239">
    <property type="entry name" value="2oxo_dh_E1"/>
    <property type="match status" value="1"/>
</dbReference>
<comment type="similarity">
    <text evidence="6">Belongs to the alpha-ketoglutarate dehydrogenase family.</text>
</comment>
<dbReference type="Pfam" id="PF00676">
    <property type="entry name" value="E1_dh"/>
    <property type="match status" value="1"/>
</dbReference>
<dbReference type="Pfam" id="PF16870">
    <property type="entry name" value="OxoGdeHyase_C"/>
    <property type="match status" value="1"/>
</dbReference>
<reference evidence="8 9" key="1">
    <citation type="submission" date="2014-06" db="EMBL/GenBank/DDBJ databases">
        <title>Draft genome sequence of Bacillus gaemokensis JCM 15801 (MCCC 1A00707).</title>
        <authorList>
            <person name="Lai Q."/>
            <person name="Liu Y."/>
            <person name="Shao Z."/>
        </authorList>
    </citation>
    <scope>NUCLEOTIDE SEQUENCE [LARGE SCALE GENOMIC DNA]</scope>
    <source>
        <strain evidence="8 9">JCM 15801</strain>
    </source>
</reference>
<keyword evidence="3 6" id="KW-0786">Thiamine pyrophosphate</keyword>
<dbReference type="GO" id="GO:0030976">
    <property type="term" value="F:thiamine pyrophosphate binding"/>
    <property type="evidence" value="ECO:0007669"/>
    <property type="project" value="UniProtKB-UniRule"/>
</dbReference>
<dbReference type="GO" id="GO:0005829">
    <property type="term" value="C:cytosol"/>
    <property type="evidence" value="ECO:0007669"/>
    <property type="project" value="TreeGrafter"/>
</dbReference>
<organism evidence="8 9">
    <name type="scientific">Bacillus gaemokensis</name>
    <dbReference type="NCBI Taxonomy" id="574375"/>
    <lineage>
        <taxon>Bacteria</taxon>
        <taxon>Bacillati</taxon>
        <taxon>Bacillota</taxon>
        <taxon>Bacilli</taxon>
        <taxon>Bacillales</taxon>
        <taxon>Bacillaceae</taxon>
        <taxon>Bacillus</taxon>
        <taxon>Bacillus cereus group</taxon>
    </lineage>
</organism>
<dbReference type="NCBIfam" id="NF008907">
    <property type="entry name" value="PRK12270.1"/>
    <property type="match status" value="1"/>
</dbReference>
<dbReference type="InterPro" id="IPR023784">
    <property type="entry name" value="2oxoglutarate_DH_E1_bac"/>
</dbReference>
<dbReference type="InterPro" id="IPR005475">
    <property type="entry name" value="Transketolase-like_Pyr-bd"/>
</dbReference>
<dbReference type="PIRSF" id="PIRSF000157">
    <property type="entry name" value="Oxoglu_dh_E1"/>
    <property type="match status" value="1"/>
</dbReference>
<dbReference type="InterPro" id="IPR031717">
    <property type="entry name" value="ODO-1/KGD_C"/>
</dbReference>